<dbReference type="Proteomes" id="UP001218629">
    <property type="component" value="Chromosome"/>
</dbReference>
<keyword evidence="2" id="KW-1185">Reference proteome</keyword>
<accession>A0ABY8A4E7</accession>
<name>A0ABY8A4E7_9ACTN</name>
<evidence type="ECO:0000313" key="1">
    <source>
        <dbReference type="EMBL" id="WEB38567.1"/>
    </source>
</evidence>
<dbReference type="EMBL" id="CP095749">
    <property type="protein sequence ID" value="WEB38567.1"/>
    <property type="molecule type" value="Genomic_DNA"/>
</dbReference>
<proteinExistence type="predicted"/>
<reference evidence="1 2" key="1">
    <citation type="submission" date="2022-03" db="EMBL/GenBank/DDBJ databases">
        <title>Streptomyces yunnanensis P86,complete genome.</title>
        <authorList>
            <person name="Chen S."/>
            <person name="Zhang Q."/>
        </authorList>
    </citation>
    <scope>NUCLEOTIDE SEQUENCE [LARGE SCALE GENOMIC DNA]</scope>
    <source>
        <strain evidence="1 2">P86</strain>
    </source>
</reference>
<dbReference type="RefSeq" id="WP_275306295.1">
    <property type="nucleotide sequence ID" value="NZ_CP095749.1"/>
</dbReference>
<sequence length="540" mass="59043">MESVHSFQERRRATAWLQQGRVGDGITEPTGAEVTEDAASGALEAGKLYRYVAGVDQQARSLDPQEVQQLGDPMATVFFRQGRFPMTVQDLLAGLPQPETTANQQIYLTSEAGQILPGADLPRDPRFAIARAIAGREADLLISTGATGDPATTFLQVAAWDQAAGVFNYYMRRTPVWVWAGNSWLSLTSDSRGHGCFDSHVNGSVVMKELKQPWINWQSQSATIQLAPDDPLRSNPLYQQVVGGQNLELTVRSLVSRWTAARLAAVTADGRVAHPDHLMRHLFTTTTVNLASSATPSAVVTPSSGDLALPAGFWLNTDALLTDELALPVSSALPMAPAAHYVASLTTFGFRLEEKTSGFSQPGDTFFAFVVPEAAYEDYDVVLQMVRKKLITAKFAACALMLDFTNPVFSPERARLMTYVPTVATAVADLEGQIVQAISRAAATLQPDSPERRFTADWALPAADWPKAFAQRIDDYLAHVTKLIGASAAFDDYVRLAESRRRDFKAMRLNEFELTLPTTNIPGDAPRLRMREDGTVEPRP</sequence>
<gene>
    <name evidence="1" type="ORF">MOV08_04120</name>
</gene>
<organism evidence="1 2">
    <name type="scientific">Streptomyces yunnanensis</name>
    <dbReference type="NCBI Taxonomy" id="156453"/>
    <lineage>
        <taxon>Bacteria</taxon>
        <taxon>Bacillati</taxon>
        <taxon>Actinomycetota</taxon>
        <taxon>Actinomycetes</taxon>
        <taxon>Kitasatosporales</taxon>
        <taxon>Streptomycetaceae</taxon>
        <taxon>Streptomyces</taxon>
    </lineage>
</organism>
<protein>
    <submittedName>
        <fullName evidence="1">Uncharacterized protein</fullName>
    </submittedName>
</protein>
<evidence type="ECO:0000313" key="2">
    <source>
        <dbReference type="Proteomes" id="UP001218629"/>
    </source>
</evidence>